<dbReference type="Proteomes" id="UP000694850">
    <property type="component" value="Unplaced"/>
</dbReference>
<accession>A0AC54ZEI3</accession>
<sequence length="2169" mass="239698">MLSSGVETQPVPLDSSMSAVVQELFSELPVSVSKELLADPEPSGIPDVKPGASRALLSQNRTLPVEQQRTHVESCCEENSETLDDGGEPGRCGLVESTAGGPMASGIMDREEKTKSLELKVFGDQGNQEEIVRDSCEEDLSQHSTAAGEKISPHQEELLMQSRKELLSADLPEDFLRSKGNVQITTETLLKSTAKEKVQGIKVTETETDTNEGHRHGSVSGGRTAGYSEYSEGEKITTSVEVSETSTLASLEPLTFVDPGLTEASSTGKECEELKPCPSSLSLLPGNSATSKVDNEKEELCKVNLACEADDNHQQMPGNRNEKHSSPQDSPMAARSSPQDSPMATRSALVAEHLEENSKLSYFTSGLSDLESRTSSLEECCLDGDGLMKQSAEKTDTSCFDQDDQNKSLASHEENEEPLLSPGSERGKHSFIIPSQPKEDGSADHYSGEKETIDSSKENTHDDYYVQGSIHKERYSSLMPSYFTKVTEVILKESDLPITSHIQGSLTNHEDHRETFATISHPVRHCEESRVSPLMQIEEPEWTITIDPNMFSKKIYSNNKDSNSLVNLQRDLESNTQLNETFLFSRKSLLNIMPKDRLSLVSVVSKPKKDTLQLPRPLECDYRPDSEQTIKTSYDDIPHLEEQSTACEVSELSSTDELFLNQVANECVSNQQVSLNFQDRVKLPADSLHNRNKELPGAPSEHFQQSHHPSLEDRADVTADTQTIPMKSRMKNIFPPCDKPCGASFSISTLNIKPGILGRRKGVGDSGTGDLHSRLLSCKNEATGVPQEVSVMECPNIQSQDKTCSHCLCKNASEEGMCSAYTPLESSKIILEADNSLIAKCENGLQQSNHHSQRMEKSMESSAHQVSYTSEQSELDGIETKGSLQEDKIRKETAVGMLSNGAPNKNICVIKNSEERLEGKGQDSPKETVFCKYNIPDCTPRGVNHSANIPSPEKLMDQSPNVMFSSFKSMNQAEEPLNNKPDEVLDFQSSQNRLDEWRSEDKPAKEMEDREQRETITEPNRDRSHNHEDLMVGSNNSHPPSCGSPKKNDFKRGFENILGCADSTNTDYGNKAAERVLHGKASDSPISTVKLDKPALRETSPSALCQRGELNATLVRMIDPDSDFPSAASSTVESLEIKKLCEEKVYRSLKDCEIELCTDSSAHEIESVANHELNVRLLDGVNVSLNNTHHYQSVTGASLREAHVMHKGSRLEVNSESDKENSFGISSKDLSSRCQNEDSAPSGSLHCTEKMPSHLPSQENLETDVYKTLSGEMDMKNLLKRKDGEILRENVKNCIVLPAMKEGAPRDSRSPSEGASAGISVERATSEVCHPGDGHLPLTLETEAKVRREEMEEQQGEPLGHLTLGEESEEMVSREDGYVYKVGRVSPTPFKCNRTLGDAEEQHSQRVLDSPLQKEEEYIHQIGAYAVLKQSTSSNMLSAKVQNNPPPKDYKDESTMMKEIPPAKPARDSLAAWSQKLKEPKVKSLYHPLKKDIRLSSGPCLPGTPQKAQDLHSAGYDQLHGAFGSTSHQKGVLPMKKQPHRTCKRASCQDHVKLRRSVSKIRSSACLKSSSDTIPTKEPRLLSSCAVSVPARLESETVIPRSSASLIPKQRAAPCHLSRSLNFRKPTKESALLSKLSVLAQKLAPATKTQRLRYWRCSSELLPVAKSYKRLRYKRFLDGFSYNTVQLSPYLAASRWDKKPNSKPVALYSLEAIKMSFIDLSNKMPSLLLGTEVLPVSFHANSGSDCMAEASRTFPEHCAPARLALAEAPRCPSQSPKWTFSFFFSSHSGSGMATFRDDAGLQGQAHSQAPPAPLQDSGGTAIVQTRAGFSVLGLHTLLALCSPGGYRIWTKKRSFSNHMPTMQRLFVTQFTQGLKGLRSPASIADKVFCSLPYSVGRVLSIWSQHGPSACPFEISALPASHSKWQPSLQPSLGTTSSHTVLPYVPLPGMEAAYSTRGSQMRLEPPFSALVPKSCLVTETAVSKLLLSASEFQVPGFDELDGVTTVCPRPQSRPPEQKEDEPEKRPKKVSQIRIRKTIPKPDPNLTPMGLPRPKRLKKKEFSLEEIYTNKNYKSPPANRCLETIFEEPKERNGTLISISQQKRKRVLEFQDFTVPRKRRARGKVKVAGSFTRAQKAALQSRELDALLIQKLMELEAFFAKEEEQEQSSGC</sequence>
<keyword evidence="1" id="KW-1185">Reference proteome</keyword>
<evidence type="ECO:0000313" key="2">
    <source>
        <dbReference type="RefSeq" id="XP_042638641.1"/>
    </source>
</evidence>
<gene>
    <name evidence="2" type="primary">PRR14L</name>
</gene>
<evidence type="ECO:0000313" key="1">
    <source>
        <dbReference type="Proteomes" id="UP000694850"/>
    </source>
</evidence>
<name>A0AC54ZEI3_ORYAF</name>
<reference evidence="2" key="1">
    <citation type="submission" date="2025-08" db="UniProtKB">
        <authorList>
            <consortium name="RefSeq"/>
        </authorList>
    </citation>
    <scope>IDENTIFICATION</scope>
</reference>
<organism evidence="1 2">
    <name type="scientific">Orycteropus afer afer</name>
    <dbReference type="NCBI Taxonomy" id="1230840"/>
    <lineage>
        <taxon>Eukaryota</taxon>
        <taxon>Metazoa</taxon>
        <taxon>Chordata</taxon>
        <taxon>Craniata</taxon>
        <taxon>Vertebrata</taxon>
        <taxon>Euteleostomi</taxon>
        <taxon>Mammalia</taxon>
        <taxon>Eutheria</taxon>
        <taxon>Afrotheria</taxon>
        <taxon>Tubulidentata</taxon>
        <taxon>Orycteropodidae</taxon>
        <taxon>Orycteropus</taxon>
    </lineage>
</organism>
<proteinExistence type="predicted"/>
<protein>
    <submittedName>
        <fullName evidence="2">Protein PRR14L</fullName>
    </submittedName>
</protein>
<dbReference type="RefSeq" id="XP_042638641.1">
    <property type="nucleotide sequence ID" value="XM_042782707.1"/>
</dbReference>